<reference evidence="2" key="1">
    <citation type="journal article" date="2023" name="Plant J.">
        <title>Genome sequences and population genomics provide insights into the demographic history, inbreeding, and mutation load of two 'living fossil' tree species of Dipteronia.</title>
        <authorList>
            <person name="Feng Y."/>
            <person name="Comes H.P."/>
            <person name="Chen J."/>
            <person name="Zhu S."/>
            <person name="Lu R."/>
            <person name="Zhang X."/>
            <person name="Li P."/>
            <person name="Qiu J."/>
            <person name="Olsen K.M."/>
            <person name="Qiu Y."/>
        </authorList>
    </citation>
    <scope>NUCLEOTIDE SEQUENCE</scope>
    <source>
        <strain evidence="2">NBL</strain>
    </source>
</reference>
<dbReference type="GO" id="GO:0008270">
    <property type="term" value="F:zinc ion binding"/>
    <property type="evidence" value="ECO:0007669"/>
    <property type="project" value="UniProtKB-UniRule"/>
</dbReference>
<dbReference type="InterPro" id="IPR031052">
    <property type="entry name" value="FHY3/FAR1"/>
</dbReference>
<evidence type="ECO:0000256" key="1">
    <source>
        <dbReference type="RuleBase" id="RU367018"/>
    </source>
</evidence>
<evidence type="ECO:0000313" key="3">
    <source>
        <dbReference type="Proteomes" id="UP001281410"/>
    </source>
</evidence>
<dbReference type="PANTHER" id="PTHR31669:SF292">
    <property type="entry name" value="OS02G0262500 PROTEIN"/>
    <property type="match status" value="1"/>
</dbReference>
<organism evidence="2 3">
    <name type="scientific">Dipteronia sinensis</name>
    <dbReference type="NCBI Taxonomy" id="43782"/>
    <lineage>
        <taxon>Eukaryota</taxon>
        <taxon>Viridiplantae</taxon>
        <taxon>Streptophyta</taxon>
        <taxon>Embryophyta</taxon>
        <taxon>Tracheophyta</taxon>
        <taxon>Spermatophyta</taxon>
        <taxon>Magnoliopsida</taxon>
        <taxon>eudicotyledons</taxon>
        <taxon>Gunneridae</taxon>
        <taxon>Pentapetalae</taxon>
        <taxon>rosids</taxon>
        <taxon>malvids</taxon>
        <taxon>Sapindales</taxon>
        <taxon>Sapindaceae</taxon>
        <taxon>Hippocastanoideae</taxon>
        <taxon>Acereae</taxon>
        <taxon>Dipteronia</taxon>
    </lineage>
</organism>
<keyword evidence="3" id="KW-1185">Reference proteome</keyword>
<keyword evidence="1" id="KW-0863">Zinc-finger</keyword>
<accession>A0AAE0AED1</accession>
<comment type="caution">
    <text evidence="2">The sequence shown here is derived from an EMBL/GenBank/DDBJ whole genome shotgun (WGS) entry which is preliminary data.</text>
</comment>
<dbReference type="GO" id="GO:0005634">
    <property type="term" value="C:nucleus"/>
    <property type="evidence" value="ECO:0007669"/>
    <property type="project" value="UniProtKB-SubCell"/>
</dbReference>
<dbReference type="AlphaFoldDB" id="A0AAE0AED1"/>
<gene>
    <name evidence="2" type="ORF">Dsin_016473</name>
</gene>
<keyword evidence="1" id="KW-0862">Zinc</keyword>
<name>A0AAE0AED1_9ROSI</name>
<evidence type="ECO:0000313" key="2">
    <source>
        <dbReference type="EMBL" id="KAK3211767.1"/>
    </source>
</evidence>
<sequence length="373" mass="42897">MHGKMPQSVVTDGDKVMHKAIKTVMHDSVRRLCCWHLERNVQTNIQYGNFTRAFYSCMLNFMTAEEFDLRWINMVDNFGLNNNEWVNGMYSKRKQWAETFLRDSFFGGMRSTQRCESMNSFLNRFVHCRLKLYEFMQNIDRALDHIRNTESFNDYQCSNTTPVYTTHLLGLEKDAANKYTRNVFFLVWDEMKEEASFSICNCVEDVDMHTYTFKRAKGEIDKLTVRMQQLMPCSPLTSENVLGMKDKQHVHNVRDPCIAATKGSGRRNKKDCGNPSKCGKCRKPGHTVKTCHASPQTNNSRISSNTIPIFDPSFTENSDNSFATPSTGPSYSFIFPVNNGGMRSMSQEFQPLINAGTTYINIKELSDLVTYGE</sequence>
<keyword evidence="1" id="KW-0539">Nucleus</keyword>
<dbReference type="PANTHER" id="PTHR31669">
    <property type="entry name" value="PROTEIN FAR1-RELATED SEQUENCE 10-RELATED"/>
    <property type="match status" value="1"/>
</dbReference>
<dbReference type="EMBL" id="JANJYJ010000005">
    <property type="protein sequence ID" value="KAK3211767.1"/>
    <property type="molecule type" value="Genomic_DNA"/>
</dbReference>
<keyword evidence="1" id="KW-0479">Metal-binding</keyword>
<comment type="similarity">
    <text evidence="1">Belongs to the FHY3/FAR1 family.</text>
</comment>
<dbReference type="Proteomes" id="UP001281410">
    <property type="component" value="Unassembled WGS sequence"/>
</dbReference>
<dbReference type="GO" id="GO:0006355">
    <property type="term" value="P:regulation of DNA-templated transcription"/>
    <property type="evidence" value="ECO:0007669"/>
    <property type="project" value="UniProtKB-UniRule"/>
</dbReference>
<proteinExistence type="inferred from homology"/>
<comment type="subcellular location">
    <subcellularLocation>
        <location evidence="1">Nucleus</location>
    </subcellularLocation>
</comment>
<protein>
    <recommendedName>
        <fullName evidence="1">Protein FAR1-RELATED SEQUENCE</fullName>
    </recommendedName>
</protein>
<comment type="function">
    <text evidence="1">Putative transcription activator involved in regulating light control of development.</text>
</comment>